<protein>
    <submittedName>
        <fullName evidence="1">Uncharacterized protein</fullName>
    </submittedName>
</protein>
<evidence type="ECO:0000313" key="2">
    <source>
        <dbReference type="Proteomes" id="UP000701698"/>
    </source>
</evidence>
<accession>A0A955LFY9</accession>
<evidence type="ECO:0000313" key="1">
    <source>
        <dbReference type="EMBL" id="MCA9389854.1"/>
    </source>
</evidence>
<organism evidence="1 2">
    <name type="scientific">candidate division WWE3 bacterium</name>
    <dbReference type="NCBI Taxonomy" id="2053526"/>
    <lineage>
        <taxon>Bacteria</taxon>
        <taxon>Katanobacteria</taxon>
    </lineage>
</organism>
<dbReference type="AlphaFoldDB" id="A0A955LFY9"/>
<sequence length="56" mass="6381">MRHIHMLIQLNKSTDMPVATGVERYVCDTGQLLNRKLILAYDRNQSVIPSLETPLS</sequence>
<proteinExistence type="predicted"/>
<dbReference type="EMBL" id="JAGQKX010000006">
    <property type="protein sequence ID" value="MCA9389854.1"/>
    <property type="molecule type" value="Genomic_DNA"/>
</dbReference>
<comment type="caution">
    <text evidence="1">The sequence shown here is derived from an EMBL/GenBank/DDBJ whole genome shotgun (WGS) entry which is preliminary data.</text>
</comment>
<reference evidence="1" key="1">
    <citation type="submission" date="2020-04" db="EMBL/GenBank/DDBJ databases">
        <authorList>
            <person name="Zhang T."/>
        </authorList>
    </citation>
    <scope>NUCLEOTIDE SEQUENCE</scope>
    <source>
        <strain evidence="1">HKST-UBA01</strain>
    </source>
</reference>
<name>A0A955LFY9_UNCKA</name>
<gene>
    <name evidence="1" type="ORF">KC571_00455</name>
</gene>
<reference evidence="1" key="2">
    <citation type="journal article" date="2021" name="Microbiome">
        <title>Successional dynamics and alternative stable states in a saline activated sludge microbial community over 9 years.</title>
        <authorList>
            <person name="Wang Y."/>
            <person name="Ye J."/>
            <person name="Ju F."/>
            <person name="Liu L."/>
            <person name="Boyd J.A."/>
            <person name="Deng Y."/>
            <person name="Parks D.H."/>
            <person name="Jiang X."/>
            <person name="Yin X."/>
            <person name="Woodcroft B.J."/>
            <person name="Tyson G.W."/>
            <person name="Hugenholtz P."/>
            <person name="Polz M.F."/>
            <person name="Zhang T."/>
        </authorList>
    </citation>
    <scope>NUCLEOTIDE SEQUENCE</scope>
    <source>
        <strain evidence="1">HKST-UBA01</strain>
    </source>
</reference>
<dbReference type="Proteomes" id="UP000701698">
    <property type="component" value="Unassembled WGS sequence"/>
</dbReference>